<feature type="region of interest" description="Disordered" evidence="1">
    <location>
        <begin position="580"/>
        <end position="623"/>
    </location>
</feature>
<gene>
    <name evidence="2" type="ORF">GRI97_08955</name>
</gene>
<dbReference type="OrthoDB" id="7524030at2"/>
<dbReference type="Gene3D" id="2.160.20.10">
    <property type="entry name" value="Single-stranded right-handed beta-helix, Pectin lyase-like"/>
    <property type="match status" value="2"/>
</dbReference>
<reference evidence="2 3" key="1">
    <citation type="submission" date="2019-12" db="EMBL/GenBank/DDBJ databases">
        <title>Genomic-based taxomic classification of the family Erythrobacteraceae.</title>
        <authorList>
            <person name="Xu L."/>
        </authorList>
    </citation>
    <scope>NUCLEOTIDE SEQUENCE [LARGE SCALE GENOMIC DNA]</scope>
    <source>
        <strain evidence="2 3">S36</strain>
    </source>
</reference>
<dbReference type="InterPro" id="IPR012334">
    <property type="entry name" value="Pectin_lyas_fold"/>
</dbReference>
<dbReference type="InterPro" id="IPR006311">
    <property type="entry name" value="TAT_signal"/>
</dbReference>
<accession>A0A6I4TT26</accession>
<name>A0A6I4TT26_9SPHN</name>
<dbReference type="AlphaFoldDB" id="A0A6I4TT26"/>
<sequence>MSLTRRSMIGLVATSPLLAQLGRAAGPDGEAADWPAWARTRWQLYDELAGLARRGTDVREFGARLDGTSDDADALERALAAGAAAILIPAGPGRSMRIGRQIRITRPTVLIGTGGQAAIEYTGREKDMFLACALEEDPTRFLGPIRLDNLRIIRPEPLRPHGKLLLGYNLRGVSVTRCTSERMGLVGMHHMLQRLRRYRRAGGSIAEDPALKSGFSATLDDLCEDLQVHDCRTDARTYMSQMVRFDFTRRVAISHCHGRFANVSWWGGGGRRDEGGDLRHPRRVRDVYVADSEFSHALGGIYGNNGQDILIARNKVAMVVDIGIDFEGCVNAVARDNIVTNAGNFCLATFFAAKNILFENNLCIQDGGATNIHLQLRARKMGAANGRTLLALRSAGFGAVDGAIEVAFRNNRFVWQGSDGVGGCVPSFFGRLEVSGNRFENVTCNLAYRRTGSLIVADNQLTFGKGVLPVRPVISGNAAQLSVQRNRIRLADAPTGQLRAIQLALLPGSKFALVEGNRIEAAADLPIVMVAPSGTPASVILRNNHGGTLLVTEGLTVRADGNQDGSDRPVVPRTIPVEFATADASPADSADQETSPSAADADETALEAEAVPAFLRSHKPASA</sequence>
<keyword evidence="3" id="KW-1185">Reference proteome</keyword>
<proteinExistence type="predicted"/>
<evidence type="ECO:0000256" key="1">
    <source>
        <dbReference type="SAM" id="MobiDB-lite"/>
    </source>
</evidence>
<evidence type="ECO:0000313" key="3">
    <source>
        <dbReference type="Proteomes" id="UP000469430"/>
    </source>
</evidence>
<protein>
    <submittedName>
        <fullName evidence="2">Uncharacterized protein</fullName>
    </submittedName>
</protein>
<dbReference type="EMBL" id="WTYJ01000001">
    <property type="protein sequence ID" value="MXO99116.1"/>
    <property type="molecule type" value="Genomic_DNA"/>
</dbReference>
<evidence type="ECO:0000313" key="2">
    <source>
        <dbReference type="EMBL" id="MXO99116.1"/>
    </source>
</evidence>
<dbReference type="PROSITE" id="PS51318">
    <property type="entry name" value="TAT"/>
    <property type="match status" value="1"/>
</dbReference>
<comment type="caution">
    <text evidence="2">The sequence shown here is derived from an EMBL/GenBank/DDBJ whole genome shotgun (WGS) entry which is preliminary data.</text>
</comment>
<dbReference type="InterPro" id="IPR011050">
    <property type="entry name" value="Pectin_lyase_fold/virulence"/>
</dbReference>
<dbReference type="Proteomes" id="UP000469430">
    <property type="component" value="Unassembled WGS sequence"/>
</dbReference>
<organism evidence="2 3">
    <name type="scientific">Croceibacterium xixiisoli</name>
    <dbReference type="NCBI Taxonomy" id="1476466"/>
    <lineage>
        <taxon>Bacteria</taxon>
        <taxon>Pseudomonadati</taxon>
        <taxon>Pseudomonadota</taxon>
        <taxon>Alphaproteobacteria</taxon>
        <taxon>Sphingomonadales</taxon>
        <taxon>Erythrobacteraceae</taxon>
        <taxon>Croceibacterium</taxon>
    </lineage>
</organism>
<dbReference type="RefSeq" id="WP_161390692.1">
    <property type="nucleotide sequence ID" value="NZ_JBHSCP010000001.1"/>
</dbReference>
<feature type="compositionally biased region" description="Low complexity" evidence="1">
    <location>
        <begin position="580"/>
        <end position="589"/>
    </location>
</feature>
<dbReference type="SUPFAM" id="SSF51126">
    <property type="entry name" value="Pectin lyase-like"/>
    <property type="match status" value="1"/>
</dbReference>